<gene>
    <name evidence="5" type="ORF">AB6A40_000149</name>
</gene>
<dbReference type="Gene3D" id="2.60.40.10">
    <property type="entry name" value="Immunoglobulins"/>
    <property type="match status" value="1"/>
</dbReference>
<dbReference type="EMBL" id="JBGFUD010000034">
    <property type="protein sequence ID" value="MFH4973440.1"/>
    <property type="molecule type" value="Genomic_DNA"/>
</dbReference>
<sequence length="230" mass="26358">MKLKMALFIADILLLQVFCDLIDWSQIPTPPRFIHQPNDPIIYFTVENTQTSNGHNLDYLKERTLRCIADANPSPVYKWRKNGKPFNLAMFSDRIAQRPGEGSFIFSKLTDTDQGVYQCEATNDNGTAISEKIILEKTWIHYFPKAEPEIVRVELGEAYQRNCTPPESNPSARVYWIFKGDEEGSFDSINSSHISTNEMVCTFFLLFFLEISAVSFLHQAMRNDSSDVIL</sequence>
<feature type="signal peptide" evidence="3">
    <location>
        <begin position="1"/>
        <end position="19"/>
    </location>
</feature>
<keyword evidence="6" id="KW-1185">Reference proteome</keyword>
<feature type="domain" description="Ig-like" evidence="4">
    <location>
        <begin position="40"/>
        <end position="135"/>
    </location>
</feature>
<dbReference type="InterPro" id="IPR013783">
    <property type="entry name" value="Ig-like_fold"/>
</dbReference>
<evidence type="ECO:0000256" key="3">
    <source>
        <dbReference type="SAM" id="SignalP"/>
    </source>
</evidence>
<proteinExistence type="predicted"/>
<evidence type="ECO:0000313" key="5">
    <source>
        <dbReference type="EMBL" id="MFH4973440.1"/>
    </source>
</evidence>
<accession>A0ABD6EAW1</accession>
<keyword evidence="2" id="KW-0393">Immunoglobulin domain</keyword>
<evidence type="ECO:0000256" key="2">
    <source>
        <dbReference type="ARBA" id="ARBA00023319"/>
    </source>
</evidence>
<dbReference type="FunFam" id="2.60.40.10:FF:001718">
    <property type="entry name" value="Neuroglian, isoform D"/>
    <property type="match status" value="1"/>
</dbReference>
<dbReference type="SMART" id="SM00408">
    <property type="entry name" value="IGc2"/>
    <property type="match status" value="1"/>
</dbReference>
<keyword evidence="1" id="KW-0677">Repeat</keyword>
<keyword evidence="3" id="KW-0732">Signal</keyword>
<organism evidence="5 6">
    <name type="scientific">Gnathostoma spinigerum</name>
    <dbReference type="NCBI Taxonomy" id="75299"/>
    <lineage>
        <taxon>Eukaryota</taxon>
        <taxon>Metazoa</taxon>
        <taxon>Ecdysozoa</taxon>
        <taxon>Nematoda</taxon>
        <taxon>Chromadorea</taxon>
        <taxon>Rhabditida</taxon>
        <taxon>Spirurina</taxon>
        <taxon>Gnathostomatomorpha</taxon>
        <taxon>Gnathostomatoidea</taxon>
        <taxon>Gnathostomatidae</taxon>
        <taxon>Gnathostoma</taxon>
    </lineage>
</organism>
<dbReference type="InterPro" id="IPR003598">
    <property type="entry name" value="Ig_sub2"/>
</dbReference>
<dbReference type="AlphaFoldDB" id="A0ABD6EAW1"/>
<name>A0ABD6EAW1_9BILA</name>
<dbReference type="PANTHER" id="PTHR10075">
    <property type="entry name" value="BASIGIN RELATED"/>
    <property type="match status" value="1"/>
</dbReference>
<dbReference type="Proteomes" id="UP001608902">
    <property type="component" value="Unassembled WGS sequence"/>
</dbReference>
<reference evidence="5 6" key="1">
    <citation type="submission" date="2024-08" db="EMBL/GenBank/DDBJ databases">
        <title>Gnathostoma spinigerum genome.</title>
        <authorList>
            <person name="Gonzalez-Bertolin B."/>
            <person name="Monzon S."/>
            <person name="Zaballos A."/>
            <person name="Jimenez P."/>
            <person name="Dekumyoy P."/>
            <person name="Varona S."/>
            <person name="Cuesta I."/>
            <person name="Sumanam S."/>
            <person name="Adisakwattana P."/>
            <person name="Gasser R.B."/>
            <person name="Hernandez-Gonzalez A."/>
            <person name="Young N.D."/>
            <person name="Perteguer M.J."/>
        </authorList>
    </citation>
    <scope>NUCLEOTIDE SEQUENCE [LARGE SCALE GENOMIC DNA]</scope>
    <source>
        <strain evidence="5">AL3</strain>
        <tissue evidence="5">Liver</tissue>
    </source>
</reference>
<evidence type="ECO:0000259" key="4">
    <source>
        <dbReference type="PROSITE" id="PS50835"/>
    </source>
</evidence>
<dbReference type="PROSITE" id="PS50835">
    <property type="entry name" value="IG_LIKE"/>
    <property type="match status" value="1"/>
</dbReference>
<dbReference type="Pfam" id="PF13927">
    <property type="entry name" value="Ig_3"/>
    <property type="match status" value="1"/>
</dbReference>
<feature type="chain" id="PRO_5044873411" description="Ig-like domain-containing protein" evidence="3">
    <location>
        <begin position="20"/>
        <end position="230"/>
    </location>
</feature>
<dbReference type="GO" id="GO:0048468">
    <property type="term" value="P:cell development"/>
    <property type="evidence" value="ECO:0007669"/>
    <property type="project" value="UniProtKB-ARBA"/>
</dbReference>
<dbReference type="SUPFAM" id="SSF48726">
    <property type="entry name" value="Immunoglobulin"/>
    <property type="match status" value="1"/>
</dbReference>
<dbReference type="InterPro" id="IPR036179">
    <property type="entry name" value="Ig-like_dom_sf"/>
</dbReference>
<dbReference type="InterPro" id="IPR007110">
    <property type="entry name" value="Ig-like_dom"/>
</dbReference>
<dbReference type="PANTHER" id="PTHR10075:SF103">
    <property type="entry name" value="ROUNDABOUT HOMOLOG 4"/>
    <property type="match status" value="1"/>
</dbReference>
<comment type="caution">
    <text evidence="5">The sequence shown here is derived from an EMBL/GenBank/DDBJ whole genome shotgun (WGS) entry which is preliminary data.</text>
</comment>
<protein>
    <recommendedName>
        <fullName evidence="4">Ig-like domain-containing protein</fullName>
    </recommendedName>
</protein>
<evidence type="ECO:0000313" key="6">
    <source>
        <dbReference type="Proteomes" id="UP001608902"/>
    </source>
</evidence>
<evidence type="ECO:0000256" key="1">
    <source>
        <dbReference type="ARBA" id="ARBA00022737"/>
    </source>
</evidence>